<dbReference type="Proteomes" id="UP000015104">
    <property type="component" value="Unassembled WGS sequence"/>
</dbReference>
<comment type="similarity">
    <text evidence="3">Belongs to the Nudix hydrolase family.</text>
</comment>
<keyword evidence="7" id="KW-0464">Manganese</keyword>
<evidence type="ECO:0000256" key="2">
    <source>
        <dbReference type="ARBA" id="ARBA00001946"/>
    </source>
</evidence>
<dbReference type="InterPro" id="IPR015797">
    <property type="entry name" value="NUDIX_hydrolase-like_dom_sf"/>
</dbReference>
<evidence type="ECO:0000256" key="1">
    <source>
        <dbReference type="ARBA" id="ARBA00001936"/>
    </source>
</evidence>
<evidence type="ECO:0000313" key="9">
    <source>
        <dbReference type="EnsemblMetazoa" id="tetur26g01790.1"/>
    </source>
</evidence>
<proteinExistence type="inferred from homology"/>
<gene>
    <name evidence="9" type="primary">107368255</name>
</gene>
<accession>T1KXY3</accession>
<dbReference type="PANTHER" id="PTHR12318:SF0">
    <property type="entry name" value="ACYL-COENZYME A DIPHOSPHATASE NUDT19"/>
    <property type="match status" value="1"/>
</dbReference>
<evidence type="ECO:0000256" key="5">
    <source>
        <dbReference type="ARBA" id="ARBA00022801"/>
    </source>
</evidence>
<dbReference type="SUPFAM" id="SSF55811">
    <property type="entry name" value="Nudix"/>
    <property type="match status" value="1"/>
</dbReference>
<evidence type="ECO:0000256" key="7">
    <source>
        <dbReference type="ARBA" id="ARBA00023211"/>
    </source>
</evidence>
<comment type="cofactor">
    <cofactor evidence="1">
        <name>Mn(2+)</name>
        <dbReference type="ChEBI" id="CHEBI:29035"/>
    </cofactor>
</comment>
<feature type="domain" description="Nudix hydrolase" evidence="8">
    <location>
        <begin position="3"/>
        <end position="252"/>
    </location>
</feature>
<evidence type="ECO:0000256" key="3">
    <source>
        <dbReference type="ARBA" id="ARBA00005582"/>
    </source>
</evidence>
<dbReference type="EMBL" id="CAEY01000697">
    <property type="status" value="NOT_ANNOTATED_CDS"/>
    <property type="molecule type" value="Genomic_DNA"/>
</dbReference>
<dbReference type="HOGENOM" id="CLU_059078_1_0_1"/>
<protein>
    <recommendedName>
        <fullName evidence="8">Nudix hydrolase domain-containing protein</fullName>
    </recommendedName>
</protein>
<dbReference type="AlphaFoldDB" id="T1KXY3"/>
<dbReference type="InterPro" id="IPR000086">
    <property type="entry name" value="NUDIX_hydrolase_dom"/>
</dbReference>
<dbReference type="PANTHER" id="PTHR12318">
    <property type="entry name" value="TESTOSTERONE-REGULATED PROTEIN RP2"/>
    <property type="match status" value="1"/>
</dbReference>
<dbReference type="GO" id="GO:0005739">
    <property type="term" value="C:mitochondrion"/>
    <property type="evidence" value="ECO:0007669"/>
    <property type="project" value="TreeGrafter"/>
</dbReference>
<name>T1KXY3_TETUR</name>
<evidence type="ECO:0000313" key="10">
    <source>
        <dbReference type="Proteomes" id="UP000015104"/>
    </source>
</evidence>
<dbReference type="OrthoDB" id="1695362at2759"/>
<keyword evidence="10" id="KW-1185">Reference proteome</keyword>
<dbReference type="OMA" id="CSDGMVF"/>
<organism evidence="9 10">
    <name type="scientific">Tetranychus urticae</name>
    <name type="common">Two-spotted spider mite</name>
    <dbReference type="NCBI Taxonomy" id="32264"/>
    <lineage>
        <taxon>Eukaryota</taxon>
        <taxon>Metazoa</taxon>
        <taxon>Ecdysozoa</taxon>
        <taxon>Arthropoda</taxon>
        <taxon>Chelicerata</taxon>
        <taxon>Arachnida</taxon>
        <taxon>Acari</taxon>
        <taxon>Acariformes</taxon>
        <taxon>Trombidiformes</taxon>
        <taxon>Prostigmata</taxon>
        <taxon>Eleutherengona</taxon>
        <taxon>Raphignathae</taxon>
        <taxon>Tetranychoidea</taxon>
        <taxon>Tetranychidae</taxon>
        <taxon>Tetranychus</taxon>
    </lineage>
</organism>
<dbReference type="CDD" id="cd18870">
    <property type="entry name" value="NUDIX_AcylCoAdiphos_Nudt19"/>
    <property type="match status" value="1"/>
</dbReference>
<reference evidence="9" key="2">
    <citation type="submission" date="2015-06" db="UniProtKB">
        <authorList>
            <consortium name="EnsemblMetazoa"/>
        </authorList>
    </citation>
    <scope>IDENTIFICATION</scope>
</reference>
<reference evidence="10" key="1">
    <citation type="submission" date="2011-08" db="EMBL/GenBank/DDBJ databases">
        <authorList>
            <person name="Rombauts S."/>
        </authorList>
    </citation>
    <scope>NUCLEOTIDE SEQUENCE</scope>
    <source>
        <strain evidence="10">London</strain>
    </source>
</reference>
<evidence type="ECO:0000256" key="4">
    <source>
        <dbReference type="ARBA" id="ARBA00022723"/>
    </source>
</evidence>
<comment type="cofactor">
    <cofactor evidence="2">
        <name>Mg(2+)</name>
        <dbReference type="ChEBI" id="CHEBI:18420"/>
    </cofactor>
</comment>
<dbReference type="KEGG" id="tut:107368255"/>
<dbReference type="GO" id="GO:0046872">
    <property type="term" value="F:metal ion binding"/>
    <property type="evidence" value="ECO:0007669"/>
    <property type="project" value="UniProtKB-KW"/>
</dbReference>
<evidence type="ECO:0000259" key="8">
    <source>
        <dbReference type="PROSITE" id="PS51462"/>
    </source>
</evidence>
<dbReference type="STRING" id="32264.T1KXY3"/>
<dbReference type="EnsemblMetazoa" id="tetur26g01790.1">
    <property type="protein sequence ID" value="tetur26g01790.1"/>
    <property type="gene ID" value="tetur26g01790"/>
</dbReference>
<dbReference type="GO" id="GO:0016818">
    <property type="term" value="F:hydrolase activity, acting on acid anhydrides, in phosphorus-containing anhydrides"/>
    <property type="evidence" value="ECO:0007669"/>
    <property type="project" value="InterPro"/>
</dbReference>
<keyword evidence="4" id="KW-0479">Metal-binding</keyword>
<dbReference type="Gene3D" id="3.90.79.10">
    <property type="entry name" value="Nucleoside Triphosphate Pyrophosphohydrolase"/>
    <property type="match status" value="1"/>
</dbReference>
<evidence type="ECO:0000256" key="6">
    <source>
        <dbReference type="ARBA" id="ARBA00022842"/>
    </source>
</evidence>
<dbReference type="PROSITE" id="PS51462">
    <property type="entry name" value="NUDIX"/>
    <property type="match status" value="1"/>
</dbReference>
<sequence>MDSWKEAASLIIVVENTSSPSSLSSPLSQSFNLLMTKRSDKASFLGSAFVFPGGHLETSDFSPEWWKVFNQAGFSESHVNSVVKRINGPRTPIITECQTKLAAQQQFSSSSSSKDNVLPSDIGLRICAIRETFEETGVLLAHNSSNSIQLDAISVENWRSKVRENANDFIQFCLEMKIAPNIWDLYEWSNWLTPNALGHRRFDTMFYIYCTSNKPETDSDQKEVATIEWYTPNELLDLQKQQKAFLAPPQVYELSRLSNFKEFHELKDFVFKRESDGVERWIPLIKGYADGSVFFLPGDDSYGLDIKTSIRSMPTLEQARSLVSHLNRIEFKQKVLRAFCNIKLNCGQISPLTFPSAILQSSL</sequence>
<keyword evidence="5" id="KW-0378">Hydrolase</keyword>
<keyword evidence="6" id="KW-0460">Magnesium</keyword>
<dbReference type="eggNOG" id="KOG3904">
    <property type="taxonomic scope" value="Eukaryota"/>
</dbReference>
<dbReference type="InterPro" id="IPR039121">
    <property type="entry name" value="NUDT19"/>
</dbReference>